<keyword evidence="5 8" id="KW-0067">ATP-binding</keyword>
<accession>A0ABQ3GU57</accession>
<evidence type="ECO:0000256" key="2">
    <source>
        <dbReference type="ARBA" id="ARBA00010393"/>
    </source>
</evidence>
<keyword evidence="3" id="KW-0963">Cytoplasm</keyword>
<keyword evidence="4" id="KW-0547">Nucleotide-binding</keyword>
<dbReference type="Gene3D" id="3.40.50.300">
    <property type="entry name" value="P-loop containing nucleotide triphosphate hydrolases"/>
    <property type="match status" value="1"/>
</dbReference>
<dbReference type="EMBL" id="BMZR01000007">
    <property type="protein sequence ID" value="GHD37092.1"/>
    <property type="molecule type" value="Genomic_DNA"/>
</dbReference>
<comment type="similarity">
    <text evidence="2">Belongs to the PhoH family.</text>
</comment>
<dbReference type="PANTHER" id="PTHR30473">
    <property type="entry name" value="PROTEIN PHOH"/>
    <property type="match status" value="1"/>
</dbReference>
<dbReference type="Proteomes" id="UP000610203">
    <property type="component" value="Unassembled WGS sequence"/>
</dbReference>
<evidence type="ECO:0000256" key="4">
    <source>
        <dbReference type="ARBA" id="ARBA00022741"/>
    </source>
</evidence>
<protein>
    <recommendedName>
        <fullName evidence="6">PhoH-like protein</fullName>
    </recommendedName>
</protein>
<proteinExistence type="inferred from homology"/>
<dbReference type="SUPFAM" id="SSF52540">
    <property type="entry name" value="P-loop containing nucleoside triphosphate hydrolases"/>
    <property type="match status" value="1"/>
</dbReference>
<reference evidence="9" key="1">
    <citation type="journal article" date="2019" name="Int. J. Syst. Evol. Microbiol.">
        <title>The Global Catalogue of Microorganisms (GCM) 10K type strain sequencing project: providing services to taxonomists for standard genome sequencing and annotation.</title>
        <authorList>
            <consortium name="The Broad Institute Genomics Platform"/>
            <consortium name="The Broad Institute Genome Sequencing Center for Infectious Disease"/>
            <person name="Wu L."/>
            <person name="Ma J."/>
        </authorList>
    </citation>
    <scope>NUCLEOTIDE SEQUENCE [LARGE SCALE GENOMIC DNA]</scope>
    <source>
        <strain evidence="9">KCTC 42280</strain>
    </source>
</reference>
<sequence>MTDSMSRRIKFESLTPAQLKTVLGEYNNHMKYIQERLDIKISQRQGDFCLSGDITGVERGERIIYKMVDEAQNSKDISAEELHLIIQSSIARDQDNEANEQATAEENENNLETASEFTPISLRTRKGKIIPRGGNQQSYVKNVLSSDVSFGIGPAGTGKTYLAVACAVDMIERNEIERILLVRPAVEAGEKLGFLPGDLSQKIDPYLRPLYDALYEMLGFEKVGKMIEKQIIEVAPLAYMRGRTLNNSFVILDEAQNTTPEQMKMFLTRLGFGSRAVITGDITQVDLPRGTKSGLTQALEILSGIEEIHITKFDSKDVVRHQLVQQIVEAYEVFDTEQLILEEKRKQERLAEQERRQAISNAAAKL</sequence>
<evidence type="ECO:0000256" key="3">
    <source>
        <dbReference type="ARBA" id="ARBA00022490"/>
    </source>
</evidence>
<comment type="caution">
    <text evidence="8">The sequence shown here is derived from an EMBL/GenBank/DDBJ whole genome shotgun (WGS) entry which is preliminary data.</text>
</comment>
<evidence type="ECO:0000256" key="1">
    <source>
        <dbReference type="ARBA" id="ARBA00004496"/>
    </source>
</evidence>
<dbReference type="InterPro" id="IPR027417">
    <property type="entry name" value="P-loop_NTPase"/>
</dbReference>
<dbReference type="InterPro" id="IPR003714">
    <property type="entry name" value="PhoH"/>
</dbReference>
<evidence type="ECO:0000259" key="7">
    <source>
        <dbReference type="Pfam" id="PF02562"/>
    </source>
</evidence>
<dbReference type="Pfam" id="PF02562">
    <property type="entry name" value="PhoH"/>
    <property type="match status" value="1"/>
</dbReference>
<evidence type="ECO:0000313" key="9">
    <source>
        <dbReference type="Proteomes" id="UP000610203"/>
    </source>
</evidence>
<name>A0ABQ3GU57_9GAMM</name>
<evidence type="ECO:0000256" key="6">
    <source>
        <dbReference type="ARBA" id="ARBA00039970"/>
    </source>
</evidence>
<organism evidence="8 9">
    <name type="scientific">Psychrobacter glaciei</name>
    <dbReference type="NCBI Taxonomy" id="619771"/>
    <lineage>
        <taxon>Bacteria</taxon>
        <taxon>Pseudomonadati</taxon>
        <taxon>Pseudomonadota</taxon>
        <taxon>Gammaproteobacteria</taxon>
        <taxon>Moraxellales</taxon>
        <taxon>Moraxellaceae</taxon>
        <taxon>Psychrobacter</taxon>
    </lineage>
</organism>
<feature type="domain" description="PhoH-like protein" evidence="7">
    <location>
        <begin position="129"/>
        <end position="332"/>
    </location>
</feature>
<comment type="subcellular location">
    <subcellularLocation>
        <location evidence="1">Cytoplasm</location>
    </subcellularLocation>
</comment>
<dbReference type="PANTHER" id="PTHR30473:SF1">
    <property type="entry name" value="PHOH-LIKE PROTEIN"/>
    <property type="match status" value="1"/>
</dbReference>
<gene>
    <name evidence="8" type="primary">phoL</name>
    <name evidence="8" type="ORF">GCM10016272_24850</name>
</gene>
<dbReference type="InterPro" id="IPR051451">
    <property type="entry name" value="PhoH2-like"/>
</dbReference>
<evidence type="ECO:0000256" key="5">
    <source>
        <dbReference type="ARBA" id="ARBA00022840"/>
    </source>
</evidence>
<keyword evidence="9" id="KW-1185">Reference proteome</keyword>
<evidence type="ECO:0000313" key="8">
    <source>
        <dbReference type="EMBL" id="GHD37092.1"/>
    </source>
</evidence>
<dbReference type="GO" id="GO:0005524">
    <property type="term" value="F:ATP binding"/>
    <property type="evidence" value="ECO:0007669"/>
    <property type="project" value="UniProtKB-KW"/>
</dbReference>